<dbReference type="Gene3D" id="3.30.2320.80">
    <property type="match status" value="1"/>
</dbReference>
<reference evidence="6 7" key="1">
    <citation type="journal article" date="2016" name="Front. Microbiol.">
        <title>Comparative Genomics Analysis of Streptomyces Species Reveals Their Adaptation to the Marine Environment and Their Diversity at the Genomic Level.</title>
        <authorList>
            <person name="Tian X."/>
            <person name="Zhang Z."/>
            <person name="Yang T."/>
            <person name="Chen M."/>
            <person name="Li J."/>
            <person name="Chen F."/>
            <person name="Yang J."/>
            <person name="Li W."/>
            <person name="Zhang B."/>
            <person name="Zhang Z."/>
            <person name="Wu J."/>
            <person name="Zhang C."/>
            <person name="Long L."/>
            <person name="Xiao J."/>
        </authorList>
    </citation>
    <scope>NUCLEOTIDE SEQUENCE [LARGE SCALE GENOMIC DNA]</scope>
    <source>
        <strain evidence="6 7">SCSIO 02100</strain>
    </source>
</reference>
<dbReference type="GO" id="GO:0051604">
    <property type="term" value="P:protein maturation"/>
    <property type="evidence" value="ECO:0007669"/>
    <property type="project" value="InterPro"/>
</dbReference>
<dbReference type="EMBL" id="LJGU01000162">
    <property type="protein sequence ID" value="OEU89093.1"/>
    <property type="molecule type" value="Genomic_DNA"/>
</dbReference>
<proteinExistence type="inferred from homology"/>
<dbReference type="Pfam" id="PF01155">
    <property type="entry name" value="HypA"/>
    <property type="match status" value="1"/>
</dbReference>
<evidence type="ECO:0000256" key="4">
    <source>
        <dbReference type="ARBA" id="ARBA00022833"/>
    </source>
</evidence>
<keyword evidence="7" id="KW-1185">Reference proteome</keyword>
<dbReference type="RefSeq" id="WP_070199126.1">
    <property type="nucleotide sequence ID" value="NZ_LJGU01000162.1"/>
</dbReference>
<name>A0A1E7JML6_9ACTN</name>
<dbReference type="PANTHER" id="PTHR34535:SF3">
    <property type="entry name" value="HYDROGENASE MATURATION FACTOR HYPA"/>
    <property type="match status" value="1"/>
</dbReference>
<dbReference type="PIRSF" id="PIRSF004761">
    <property type="entry name" value="Hydrgn_mat_HypA"/>
    <property type="match status" value="1"/>
</dbReference>
<comment type="function">
    <text evidence="5">Involved in the maturation of [NiFe] hydrogenases. Required for nickel insertion into the metal center of the hydrogenase.</text>
</comment>
<evidence type="ECO:0000256" key="2">
    <source>
        <dbReference type="ARBA" id="ARBA00022596"/>
    </source>
</evidence>
<dbReference type="GO" id="GO:0008270">
    <property type="term" value="F:zinc ion binding"/>
    <property type="evidence" value="ECO:0007669"/>
    <property type="project" value="UniProtKB-UniRule"/>
</dbReference>
<dbReference type="Proteomes" id="UP000176101">
    <property type="component" value="Unassembled WGS sequence"/>
</dbReference>
<organism evidence="6 7">
    <name type="scientific">Streptomyces oceani</name>
    <dbReference type="NCBI Taxonomy" id="1075402"/>
    <lineage>
        <taxon>Bacteria</taxon>
        <taxon>Bacillati</taxon>
        <taxon>Actinomycetota</taxon>
        <taxon>Actinomycetes</taxon>
        <taxon>Kitasatosporales</taxon>
        <taxon>Streptomycetaceae</taxon>
        <taxon>Streptomyces</taxon>
    </lineage>
</organism>
<keyword evidence="4 5" id="KW-0862">Zinc</keyword>
<accession>A0A1E7JML6</accession>
<dbReference type="PROSITE" id="PS01249">
    <property type="entry name" value="HYPA"/>
    <property type="match status" value="1"/>
</dbReference>
<dbReference type="PANTHER" id="PTHR34535">
    <property type="entry name" value="HYDROGENASE MATURATION FACTOR HYPA"/>
    <property type="match status" value="1"/>
</dbReference>
<feature type="binding site" evidence="5">
    <location>
        <position position="73"/>
    </location>
    <ligand>
        <name>Zn(2+)</name>
        <dbReference type="ChEBI" id="CHEBI:29105"/>
    </ligand>
</feature>
<evidence type="ECO:0000313" key="6">
    <source>
        <dbReference type="EMBL" id="OEU89093.1"/>
    </source>
</evidence>
<dbReference type="STRING" id="1075402.AN216_25855"/>
<dbReference type="HAMAP" id="MF_00213">
    <property type="entry name" value="HypA_HybF"/>
    <property type="match status" value="1"/>
</dbReference>
<keyword evidence="2 5" id="KW-0533">Nickel</keyword>
<sequence length="131" mass="13887">MHEMSIALAVVDQVSETVRTEPPALAEEVRLQVGELAGVVPEALEFCFGLACAGTTLEGAALHIESVPGLARCSPCAREWATGMPPQLCCPDCGGARAELLSGRELRVLRVRWSDPVPATPATPSRTPREP</sequence>
<feature type="binding site" evidence="5">
    <location>
        <position position="76"/>
    </location>
    <ligand>
        <name>Zn(2+)</name>
        <dbReference type="ChEBI" id="CHEBI:29105"/>
    </ligand>
</feature>
<protein>
    <recommendedName>
        <fullName evidence="5">Hydrogenase maturation factor HypA</fullName>
    </recommendedName>
</protein>
<dbReference type="AlphaFoldDB" id="A0A1E7JML6"/>
<comment type="caution">
    <text evidence="6">The sequence shown here is derived from an EMBL/GenBank/DDBJ whole genome shotgun (WGS) entry which is preliminary data.</text>
</comment>
<keyword evidence="3 5" id="KW-0479">Metal-binding</keyword>
<gene>
    <name evidence="5" type="primary">hypA</name>
    <name evidence="6" type="ORF">AN216_25855</name>
</gene>
<dbReference type="InterPro" id="IPR000688">
    <property type="entry name" value="HypA/HybF"/>
</dbReference>
<feature type="binding site" evidence="5">
    <location>
        <position position="2"/>
    </location>
    <ligand>
        <name>Ni(2+)</name>
        <dbReference type="ChEBI" id="CHEBI:49786"/>
    </ligand>
</feature>
<comment type="similarity">
    <text evidence="1 5">Belongs to the HypA/HybF family.</text>
</comment>
<dbReference type="OrthoDB" id="288014at2"/>
<evidence type="ECO:0000256" key="5">
    <source>
        <dbReference type="HAMAP-Rule" id="MF_00213"/>
    </source>
</evidence>
<dbReference type="GO" id="GO:0016151">
    <property type="term" value="F:nickel cation binding"/>
    <property type="evidence" value="ECO:0007669"/>
    <property type="project" value="UniProtKB-UniRule"/>
</dbReference>
<evidence type="ECO:0000256" key="1">
    <source>
        <dbReference type="ARBA" id="ARBA00010748"/>
    </source>
</evidence>
<dbReference type="InterPro" id="IPR020538">
    <property type="entry name" value="Hydgase_Ni_incorp_HypA/HybF_CS"/>
</dbReference>
<feature type="binding site" evidence="5">
    <location>
        <position position="93"/>
    </location>
    <ligand>
        <name>Zn(2+)</name>
        <dbReference type="ChEBI" id="CHEBI:29105"/>
    </ligand>
</feature>
<evidence type="ECO:0000256" key="3">
    <source>
        <dbReference type="ARBA" id="ARBA00022723"/>
    </source>
</evidence>
<evidence type="ECO:0000313" key="7">
    <source>
        <dbReference type="Proteomes" id="UP000176101"/>
    </source>
</evidence>
<dbReference type="PATRIC" id="fig|1075402.3.peg.5597"/>
<feature type="binding site" evidence="5">
    <location>
        <position position="90"/>
    </location>
    <ligand>
        <name>Zn(2+)</name>
        <dbReference type="ChEBI" id="CHEBI:29105"/>
    </ligand>
</feature>